<sequence length="54" mass="6182">MHTRLSLICSYTSLSSPLPHPSLTPSNPHRGLFNTLRSTQLFVFYFLELLFVNS</sequence>
<dbReference type="EMBL" id="CABIJS010000377">
    <property type="protein sequence ID" value="VUZ50470.1"/>
    <property type="molecule type" value="Genomic_DNA"/>
</dbReference>
<evidence type="ECO:0000313" key="2">
    <source>
        <dbReference type="Proteomes" id="UP000321570"/>
    </source>
</evidence>
<protein>
    <submittedName>
        <fullName evidence="1">Uncharacterized protein</fullName>
    </submittedName>
</protein>
<accession>A0A564YTH4</accession>
<proteinExistence type="predicted"/>
<organism evidence="1 2">
    <name type="scientific">Hymenolepis diminuta</name>
    <name type="common">Rat tapeworm</name>
    <dbReference type="NCBI Taxonomy" id="6216"/>
    <lineage>
        <taxon>Eukaryota</taxon>
        <taxon>Metazoa</taxon>
        <taxon>Spiralia</taxon>
        <taxon>Lophotrochozoa</taxon>
        <taxon>Platyhelminthes</taxon>
        <taxon>Cestoda</taxon>
        <taxon>Eucestoda</taxon>
        <taxon>Cyclophyllidea</taxon>
        <taxon>Hymenolepididae</taxon>
        <taxon>Hymenolepis</taxon>
    </lineage>
</organism>
<reference evidence="1 2" key="1">
    <citation type="submission" date="2019-07" db="EMBL/GenBank/DDBJ databases">
        <authorList>
            <person name="Jastrzebski P J."/>
            <person name="Paukszto L."/>
            <person name="Jastrzebski P J."/>
        </authorList>
    </citation>
    <scope>NUCLEOTIDE SEQUENCE [LARGE SCALE GENOMIC DNA]</scope>
    <source>
        <strain evidence="1 2">WMS-il1</strain>
    </source>
</reference>
<name>A0A564YTH4_HYMDI</name>
<dbReference type="Proteomes" id="UP000321570">
    <property type="component" value="Unassembled WGS sequence"/>
</dbReference>
<gene>
    <name evidence="1" type="ORF">WMSIL1_LOCUS9483</name>
</gene>
<dbReference type="AlphaFoldDB" id="A0A564YTH4"/>
<evidence type="ECO:0000313" key="1">
    <source>
        <dbReference type="EMBL" id="VUZ50470.1"/>
    </source>
</evidence>
<keyword evidence="2" id="KW-1185">Reference proteome</keyword>